<evidence type="ECO:0000256" key="3">
    <source>
        <dbReference type="ARBA" id="ARBA00047639"/>
    </source>
</evidence>
<feature type="binding site" evidence="5">
    <location>
        <position position="255"/>
    </location>
    <ligand>
        <name>L-histidine</name>
        <dbReference type="ChEBI" id="CHEBI:57595"/>
    </ligand>
</feature>
<dbReference type="Pfam" id="PF13393">
    <property type="entry name" value="tRNA-synt_His"/>
    <property type="match status" value="1"/>
</dbReference>
<sequence>MQSPRGMKDILPEEVRYWQYIYDVALQTFNTANYHEIRTPILEETLLFNRSIGEGTDIVNKEMYNFTDQGKRELSLRPEGTAGIARAITQHKLCEAQSIQKLWYLGPMFRYERPQYGRQRQFHQLGLECHGSNHPMIDAEIIYLATTILQKCSCKEYTLEINSIGSNINRETYVIELTDHLKKYYDDLDLESKKKLSLSPIKILDSKNQKIQEILVDGPCLNKFLDKSSINHFVQLQEYLDSLNIAFKVNYGLVRGLDYYNDTVFEIKTNKLGSQDTICGGGRYNSLVEQIGGKETPSIGWGIGIERLLLLIKDQMILTEQPPCIYIAVQANINLKYVLQLIPKIHKHELKYELDTSNSSIKKQLQRANKKQSMACIIIGENEIINQNITIKWLHKYKQDTYKIQDFLKILPTIKKEYNTFIEANKSLDS</sequence>
<feature type="binding site" evidence="5">
    <location>
        <position position="128"/>
    </location>
    <ligand>
        <name>L-histidine</name>
        <dbReference type="ChEBI" id="CHEBI:57595"/>
    </ligand>
</feature>
<protein>
    <recommendedName>
        <fullName evidence="4">Histidine--tRNA ligase, chloroplastic</fullName>
        <ecNumber evidence="4">6.1.1.21</ecNumber>
    </recommendedName>
    <alternativeName>
        <fullName evidence="4">Histidyl-tRNA synthetase</fullName>
        <shortName evidence="4">HisRS</shortName>
    </alternativeName>
</protein>
<feature type="binding site" evidence="5">
    <location>
        <position position="124"/>
    </location>
    <ligand>
        <name>L-histidine</name>
        <dbReference type="ChEBI" id="CHEBI:57595"/>
    </ligand>
</feature>
<keyword evidence="4" id="KW-0030">Aminoacyl-tRNA synthetase</keyword>
<dbReference type="Gene3D" id="3.40.50.800">
    <property type="entry name" value="Anticodon-binding domain"/>
    <property type="match status" value="1"/>
</dbReference>
<organism evidence="7">
    <name type="scientific">Scinaia undulata</name>
    <dbReference type="NCBI Taxonomy" id="1884664"/>
    <lineage>
        <taxon>Eukaryota</taxon>
        <taxon>Rhodophyta</taxon>
        <taxon>Florideophyceae</taxon>
        <taxon>Nemaliophycidae</taxon>
        <taxon>Nemaliales</taxon>
        <taxon>Scinaiaceae</taxon>
        <taxon>Scinaia</taxon>
    </lineage>
</organism>
<dbReference type="GO" id="GO:0009507">
    <property type="term" value="C:chloroplast"/>
    <property type="evidence" value="ECO:0007669"/>
    <property type="project" value="UniProtKB-SubCell"/>
</dbReference>
<dbReference type="Pfam" id="PF03129">
    <property type="entry name" value="HGTP_anticodon"/>
    <property type="match status" value="1"/>
</dbReference>
<dbReference type="NCBIfam" id="TIGR00442">
    <property type="entry name" value="hisS"/>
    <property type="match status" value="1"/>
</dbReference>
<keyword evidence="4 7" id="KW-0436">Ligase</keyword>
<dbReference type="RefSeq" id="YP_009315031.1">
    <property type="nucleotide sequence ID" value="NC_031664.1"/>
</dbReference>
<accession>A0A1G4NY96</accession>
<feature type="binding site" evidence="5">
    <location>
        <position position="110"/>
    </location>
    <ligand>
        <name>L-histidine</name>
        <dbReference type="ChEBI" id="CHEBI:57595"/>
    </ligand>
</feature>
<proteinExistence type="inferred from homology"/>
<gene>
    <name evidence="7" type="primary">syh</name>
    <name evidence="4" type="synonym">hisS</name>
    <name evidence="7" type="ORF">J0081_232</name>
</gene>
<dbReference type="EMBL" id="LT622873">
    <property type="protein sequence ID" value="SCW23486.1"/>
    <property type="molecule type" value="Genomic_DNA"/>
</dbReference>
<comment type="catalytic activity">
    <reaction evidence="3 4">
        <text>tRNA(His) + L-histidine + ATP = L-histidyl-tRNA(His) + AMP + diphosphate + H(+)</text>
        <dbReference type="Rhea" id="RHEA:17313"/>
        <dbReference type="Rhea" id="RHEA-COMP:9665"/>
        <dbReference type="Rhea" id="RHEA-COMP:9689"/>
        <dbReference type="ChEBI" id="CHEBI:15378"/>
        <dbReference type="ChEBI" id="CHEBI:30616"/>
        <dbReference type="ChEBI" id="CHEBI:33019"/>
        <dbReference type="ChEBI" id="CHEBI:57595"/>
        <dbReference type="ChEBI" id="CHEBI:78442"/>
        <dbReference type="ChEBI" id="CHEBI:78527"/>
        <dbReference type="ChEBI" id="CHEBI:456215"/>
        <dbReference type="EC" id="6.1.1.21"/>
    </reaction>
</comment>
<reference evidence="7" key="2">
    <citation type="submission" date="2016-10" db="EMBL/GenBank/DDBJ databases">
        <authorList>
            <person name="de Groot N.N."/>
        </authorList>
    </citation>
    <scope>NUCLEOTIDE SEQUENCE</scope>
    <source>
        <strain evidence="7">J.0081</strain>
    </source>
</reference>
<evidence type="ECO:0000256" key="1">
    <source>
        <dbReference type="ARBA" id="ARBA00008226"/>
    </source>
</evidence>
<evidence type="ECO:0000256" key="4">
    <source>
        <dbReference type="HAMAP-Rule" id="MF_00127"/>
    </source>
</evidence>
<dbReference type="InterPro" id="IPR036621">
    <property type="entry name" value="Anticodon-bd_dom_sf"/>
</dbReference>
<dbReference type="InterPro" id="IPR015807">
    <property type="entry name" value="His-tRNA-ligase"/>
</dbReference>
<evidence type="ECO:0000313" key="7">
    <source>
        <dbReference type="EMBL" id="SCW23486.1"/>
    </source>
</evidence>
<evidence type="ECO:0000259" key="6">
    <source>
        <dbReference type="PROSITE" id="PS50862"/>
    </source>
</evidence>
<dbReference type="InterPro" id="IPR004154">
    <property type="entry name" value="Anticodon-bd"/>
</dbReference>
<dbReference type="InterPro" id="IPR045864">
    <property type="entry name" value="aa-tRNA-synth_II/BPL/LPL"/>
</dbReference>
<dbReference type="SUPFAM" id="SSF52954">
    <property type="entry name" value="Class II aaRS ABD-related"/>
    <property type="match status" value="1"/>
</dbReference>
<dbReference type="HAMAP" id="MF_00127">
    <property type="entry name" value="His_tRNA_synth"/>
    <property type="match status" value="1"/>
</dbReference>
<evidence type="ECO:0000256" key="5">
    <source>
        <dbReference type="PIRSR" id="PIRSR001549-1"/>
    </source>
</evidence>
<keyword evidence="7" id="KW-0934">Plastid</keyword>
<dbReference type="PANTHER" id="PTHR43707">
    <property type="entry name" value="HISTIDYL-TRNA SYNTHETASE"/>
    <property type="match status" value="1"/>
</dbReference>
<keyword evidence="7" id="KW-0150">Chloroplast</keyword>
<dbReference type="InterPro" id="IPR004516">
    <property type="entry name" value="HisRS/HisZ"/>
</dbReference>
<dbReference type="GO" id="GO:0005524">
    <property type="term" value="F:ATP binding"/>
    <property type="evidence" value="ECO:0007669"/>
    <property type="project" value="UniProtKB-UniRule"/>
</dbReference>
<dbReference type="PIRSF" id="PIRSF001549">
    <property type="entry name" value="His-tRNA_synth"/>
    <property type="match status" value="1"/>
</dbReference>
<dbReference type="GO" id="GO:0004821">
    <property type="term" value="F:histidine-tRNA ligase activity"/>
    <property type="evidence" value="ECO:0007669"/>
    <property type="project" value="UniProtKB-UniRule"/>
</dbReference>
<dbReference type="PROSITE" id="PS50862">
    <property type="entry name" value="AA_TRNA_LIGASE_II"/>
    <property type="match status" value="1"/>
</dbReference>
<dbReference type="GeneID" id="30001112"/>
<feature type="domain" description="Aminoacyl-transfer RNA synthetases class-II family profile" evidence="6">
    <location>
        <begin position="1"/>
        <end position="343"/>
    </location>
</feature>
<geneLocation type="chloroplast" evidence="7"/>
<name>A0A1G4NY96_9FLOR</name>
<reference evidence="7" key="1">
    <citation type="submission" date="2016-10" db="EMBL/GenBank/DDBJ databases">
        <title>Chloroplast genomes as a tool to resolve red algal phylogenies: a case study in the Nemaliales.</title>
        <authorList>
            <person name="Costa J.F."/>
            <person name="Lin S.M."/>
            <person name="Macaya E.C."/>
            <person name="Fernandez-Garcia C."/>
            <person name="Verbruggen H."/>
        </authorList>
    </citation>
    <scope>NUCLEOTIDE SEQUENCE</scope>
    <source>
        <strain evidence="7">J.0081</strain>
    </source>
</reference>
<dbReference type="SUPFAM" id="SSF55681">
    <property type="entry name" value="Class II aaRS and biotin synthetases"/>
    <property type="match status" value="1"/>
</dbReference>
<dbReference type="PANTHER" id="PTHR43707:SF1">
    <property type="entry name" value="HISTIDINE--TRNA LIGASE, MITOCHONDRIAL-RELATED"/>
    <property type="match status" value="1"/>
</dbReference>
<keyword evidence="4" id="KW-0648">Protein biosynthesis</keyword>
<feature type="binding site" evidence="5">
    <location>
        <begin position="259"/>
        <end position="260"/>
    </location>
    <ligand>
        <name>L-histidine</name>
        <dbReference type="ChEBI" id="CHEBI:57595"/>
    </ligand>
</feature>
<dbReference type="CDD" id="cd00773">
    <property type="entry name" value="HisRS-like_core"/>
    <property type="match status" value="1"/>
</dbReference>
<dbReference type="InterPro" id="IPR041715">
    <property type="entry name" value="HisRS-like_core"/>
</dbReference>
<dbReference type="GO" id="GO:0006427">
    <property type="term" value="P:histidyl-tRNA aminoacylation"/>
    <property type="evidence" value="ECO:0007669"/>
    <property type="project" value="UniProtKB-UniRule"/>
</dbReference>
<keyword evidence="4" id="KW-0067">ATP-binding</keyword>
<dbReference type="AlphaFoldDB" id="A0A1G4NY96"/>
<dbReference type="InterPro" id="IPR006195">
    <property type="entry name" value="aa-tRNA-synth_II"/>
</dbReference>
<comment type="subcellular location">
    <subcellularLocation>
        <location evidence="4">Plastid</location>
        <location evidence="4">Chloroplast</location>
    </subcellularLocation>
</comment>
<evidence type="ECO:0000256" key="2">
    <source>
        <dbReference type="ARBA" id="ARBA00022741"/>
    </source>
</evidence>
<comment type="similarity">
    <text evidence="1 4">Belongs to the class-II aminoacyl-tRNA synthetase family.</text>
</comment>
<dbReference type="EC" id="6.1.1.21" evidence="4"/>
<feature type="binding site" evidence="5">
    <location>
        <begin position="79"/>
        <end position="81"/>
    </location>
    <ligand>
        <name>L-histidine</name>
        <dbReference type="ChEBI" id="CHEBI:57595"/>
    </ligand>
</feature>
<dbReference type="Gene3D" id="3.30.930.10">
    <property type="entry name" value="Bira Bifunctional Protein, Domain 2"/>
    <property type="match status" value="1"/>
</dbReference>
<keyword evidence="2 4" id="KW-0547">Nucleotide-binding</keyword>